<gene>
    <name evidence="1" type="ORF">WJ0W_001671</name>
</gene>
<evidence type="ECO:0000313" key="1">
    <source>
        <dbReference type="EMBL" id="CAH8244436.1"/>
    </source>
</evidence>
<accession>A0ABN8U064</accession>
<organism evidence="1 2">
    <name type="scientific">Paenibacillus melissococcoides</name>
    <dbReference type="NCBI Taxonomy" id="2912268"/>
    <lineage>
        <taxon>Bacteria</taxon>
        <taxon>Bacillati</taxon>
        <taxon>Bacillota</taxon>
        <taxon>Bacilli</taxon>
        <taxon>Bacillales</taxon>
        <taxon>Paenibacillaceae</taxon>
        <taxon>Paenibacillus</taxon>
    </lineage>
</organism>
<proteinExistence type="predicted"/>
<sequence>ASDAGIEERAKAILTELLRIKKGRSLNELNHSDIIFAIRKELDVRNVKVNNPPQDVVLDNSKVIVLGEVTVRLMRG</sequence>
<evidence type="ECO:0000313" key="2">
    <source>
        <dbReference type="Proteomes" id="UP001154322"/>
    </source>
</evidence>
<dbReference type="EMBL" id="CALYLO010000001">
    <property type="protein sequence ID" value="CAH8244436.1"/>
    <property type="molecule type" value="Genomic_DNA"/>
</dbReference>
<comment type="caution">
    <text evidence="1">The sequence shown here is derived from an EMBL/GenBank/DDBJ whole genome shotgun (WGS) entry which is preliminary data.</text>
</comment>
<protein>
    <submittedName>
        <fullName evidence="1">Baseplate J protein</fullName>
    </submittedName>
</protein>
<name>A0ABN8U064_9BACL</name>
<dbReference type="Proteomes" id="UP001154322">
    <property type="component" value="Unassembled WGS sequence"/>
</dbReference>
<feature type="non-terminal residue" evidence="1">
    <location>
        <position position="1"/>
    </location>
</feature>
<keyword evidence="2" id="KW-1185">Reference proteome</keyword>
<reference evidence="1" key="1">
    <citation type="submission" date="2022-06" db="EMBL/GenBank/DDBJ databases">
        <authorList>
            <person name="Dietemann V."/>
            <person name="Ory F."/>
            <person name="Dainat B."/>
            <person name="Oberhansli S."/>
        </authorList>
    </citation>
    <scope>NUCLEOTIDE SEQUENCE</scope>
    <source>
        <strain evidence="1">Ena-SAMPLE-TAB-26-04-2022-14:26:32:270-5432</strain>
    </source>
</reference>